<evidence type="ECO:0000256" key="3">
    <source>
        <dbReference type="ARBA" id="ARBA00022833"/>
    </source>
</evidence>
<keyword evidence="3" id="KW-0862">Zinc</keyword>
<evidence type="ECO:0000313" key="5">
    <source>
        <dbReference type="EMBL" id="MEQ2286042.1"/>
    </source>
</evidence>
<organism evidence="5 6">
    <name type="scientific">Ameca splendens</name>
    <dbReference type="NCBI Taxonomy" id="208324"/>
    <lineage>
        <taxon>Eukaryota</taxon>
        <taxon>Metazoa</taxon>
        <taxon>Chordata</taxon>
        <taxon>Craniata</taxon>
        <taxon>Vertebrata</taxon>
        <taxon>Euteleostomi</taxon>
        <taxon>Actinopterygii</taxon>
        <taxon>Neopterygii</taxon>
        <taxon>Teleostei</taxon>
        <taxon>Neoteleostei</taxon>
        <taxon>Acanthomorphata</taxon>
        <taxon>Ovalentaria</taxon>
        <taxon>Atherinomorphae</taxon>
        <taxon>Cyprinodontiformes</taxon>
        <taxon>Goodeidae</taxon>
        <taxon>Ameca</taxon>
    </lineage>
</organism>
<protein>
    <recommendedName>
        <fullName evidence="4">Zinc finger PHD-type domain-containing protein</fullName>
    </recommendedName>
</protein>
<keyword evidence="1" id="KW-0479">Metal-binding</keyword>
<feature type="domain" description="Zinc finger PHD-type" evidence="4">
    <location>
        <begin position="50"/>
        <end position="97"/>
    </location>
</feature>
<sequence>MISHTAKMTVIEFPNIPKNFHVGSSKRWIKTLRQDMAEEILKGSDSRYMFCSFCGNGDLLHPVIAALWIQCETCERWFHTECIEMTPLGTVCCPITRESLDGTTGNLGKVVSKLE</sequence>
<dbReference type="InterPro" id="IPR011011">
    <property type="entry name" value="Znf_FYVE_PHD"/>
</dbReference>
<dbReference type="EMBL" id="JAHRIP010016273">
    <property type="protein sequence ID" value="MEQ2286042.1"/>
    <property type="molecule type" value="Genomic_DNA"/>
</dbReference>
<dbReference type="InterPro" id="IPR001965">
    <property type="entry name" value="Znf_PHD"/>
</dbReference>
<dbReference type="Pfam" id="PF00628">
    <property type="entry name" value="PHD"/>
    <property type="match status" value="1"/>
</dbReference>
<keyword evidence="2" id="KW-0863">Zinc-finger</keyword>
<gene>
    <name evidence="5" type="ORF">AMECASPLE_038168</name>
</gene>
<evidence type="ECO:0000259" key="4">
    <source>
        <dbReference type="SMART" id="SM00249"/>
    </source>
</evidence>
<dbReference type="Proteomes" id="UP001469553">
    <property type="component" value="Unassembled WGS sequence"/>
</dbReference>
<dbReference type="InterPro" id="IPR019787">
    <property type="entry name" value="Znf_PHD-finger"/>
</dbReference>
<evidence type="ECO:0000256" key="1">
    <source>
        <dbReference type="ARBA" id="ARBA00022723"/>
    </source>
</evidence>
<dbReference type="Gene3D" id="3.30.40.10">
    <property type="entry name" value="Zinc/RING finger domain, C3HC4 (zinc finger)"/>
    <property type="match status" value="1"/>
</dbReference>
<dbReference type="SUPFAM" id="SSF57903">
    <property type="entry name" value="FYVE/PHD zinc finger"/>
    <property type="match status" value="1"/>
</dbReference>
<comment type="caution">
    <text evidence="5">The sequence shown here is derived from an EMBL/GenBank/DDBJ whole genome shotgun (WGS) entry which is preliminary data.</text>
</comment>
<evidence type="ECO:0000256" key="2">
    <source>
        <dbReference type="ARBA" id="ARBA00022771"/>
    </source>
</evidence>
<keyword evidence="6" id="KW-1185">Reference proteome</keyword>
<accession>A0ABV0XX29</accession>
<proteinExistence type="predicted"/>
<dbReference type="InterPro" id="IPR013083">
    <property type="entry name" value="Znf_RING/FYVE/PHD"/>
</dbReference>
<evidence type="ECO:0000313" key="6">
    <source>
        <dbReference type="Proteomes" id="UP001469553"/>
    </source>
</evidence>
<name>A0ABV0XX29_9TELE</name>
<dbReference type="SMART" id="SM00249">
    <property type="entry name" value="PHD"/>
    <property type="match status" value="1"/>
</dbReference>
<reference evidence="5 6" key="1">
    <citation type="submission" date="2021-06" db="EMBL/GenBank/DDBJ databases">
        <authorList>
            <person name="Palmer J.M."/>
        </authorList>
    </citation>
    <scope>NUCLEOTIDE SEQUENCE [LARGE SCALE GENOMIC DNA]</scope>
    <source>
        <strain evidence="5 6">AS_MEX2019</strain>
        <tissue evidence="5">Muscle</tissue>
    </source>
</reference>